<dbReference type="EC" id="2.4.99.28" evidence="7"/>
<dbReference type="GO" id="GO:0008658">
    <property type="term" value="F:penicillin binding"/>
    <property type="evidence" value="ECO:0007669"/>
    <property type="project" value="InterPro"/>
</dbReference>
<dbReference type="PANTHER" id="PTHR32282">
    <property type="entry name" value="BINDING PROTEIN TRANSPEPTIDASE, PUTATIVE-RELATED"/>
    <property type="match status" value="1"/>
</dbReference>
<name>A0AAW1PIA5_9CHLO</name>
<dbReference type="Pfam" id="PF00905">
    <property type="entry name" value="Transpeptidase"/>
    <property type="match status" value="2"/>
</dbReference>
<feature type="domain" description="Penicillin-binding protein transpeptidase" evidence="9">
    <location>
        <begin position="269"/>
        <end position="359"/>
    </location>
</feature>
<dbReference type="EMBL" id="JALJOR010000011">
    <property type="protein sequence ID" value="KAK9809151.1"/>
    <property type="molecule type" value="Genomic_DNA"/>
</dbReference>
<evidence type="ECO:0000313" key="11">
    <source>
        <dbReference type="EMBL" id="KAK9809151.1"/>
    </source>
</evidence>
<evidence type="ECO:0000256" key="3">
    <source>
        <dbReference type="ARBA" id="ARBA00022676"/>
    </source>
</evidence>
<dbReference type="PANTHER" id="PTHR32282:SF33">
    <property type="entry name" value="PEPTIDOGLYCAN GLYCOSYLTRANSFERASE"/>
    <property type="match status" value="1"/>
</dbReference>
<organism evidence="11 12">
    <name type="scientific">[Myrmecia] bisecta</name>
    <dbReference type="NCBI Taxonomy" id="41462"/>
    <lineage>
        <taxon>Eukaryota</taxon>
        <taxon>Viridiplantae</taxon>
        <taxon>Chlorophyta</taxon>
        <taxon>core chlorophytes</taxon>
        <taxon>Trebouxiophyceae</taxon>
        <taxon>Trebouxiales</taxon>
        <taxon>Trebouxiaceae</taxon>
        <taxon>Myrmecia</taxon>
    </lineage>
</organism>
<dbReference type="AlphaFoldDB" id="A0AAW1PIA5"/>
<evidence type="ECO:0000256" key="1">
    <source>
        <dbReference type="ARBA" id="ARBA00022645"/>
    </source>
</evidence>
<feature type="domain" description="Glycosyl transferase family 51" evidence="10">
    <location>
        <begin position="7"/>
        <end position="164"/>
    </location>
</feature>
<evidence type="ECO:0000256" key="5">
    <source>
        <dbReference type="ARBA" id="ARBA00022801"/>
    </source>
</evidence>
<dbReference type="InterPro" id="IPR036950">
    <property type="entry name" value="PBP_transglycosylase"/>
</dbReference>
<dbReference type="Gene3D" id="1.10.3810.10">
    <property type="entry name" value="Biosynthetic peptidoglycan transglycosylase-like"/>
    <property type="match status" value="1"/>
</dbReference>
<dbReference type="SUPFAM" id="SSF53955">
    <property type="entry name" value="Lysozyme-like"/>
    <property type="match status" value="1"/>
</dbReference>
<evidence type="ECO:0000313" key="12">
    <source>
        <dbReference type="Proteomes" id="UP001489004"/>
    </source>
</evidence>
<feature type="domain" description="Penicillin-binding protein transpeptidase" evidence="9">
    <location>
        <begin position="405"/>
        <end position="599"/>
    </location>
</feature>
<dbReference type="SUPFAM" id="SSF56601">
    <property type="entry name" value="beta-lactamase/transpeptidase-like"/>
    <property type="match status" value="2"/>
</dbReference>
<dbReference type="InterPro" id="IPR001264">
    <property type="entry name" value="Glyco_trans_51"/>
</dbReference>
<proteinExistence type="predicted"/>
<dbReference type="InterPro" id="IPR012338">
    <property type="entry name" value="Beta-lactam/transpept-like"/>
</dbReference>
<keyword evidence="1" id="KW-0121">Carboxypeptidase</keyword>
<reference evidence="11 12" key="1">
    <citation type="journal article" date="2024" name="Nat. Commun.">
        <title>Phylogenomics reveals the evolutionary origins of lichenization in chlorophyte algae.</title>
        <authorList>
            <person name="Puginier C."/>
            <person name="Libourel C."/>
            <person name="Otte J."/>
            <person name="Skaloud P."/>
            <person name="Haon M."/>
            <person name="Grisel S."/>
            <person name="Petersen M."/>
            <person name="Berrin J.G."/>
            <person name="Delaux P.M."/>
            <person name="Dal Grande F."/>
            <person name="Keller J."/>
        </authorList>
    </citation>
    <scope>NUCLEOTIDE SEQUENCE [LARGE SCALE GENOMIC DNA]</scope>
    <source>
        <strain evidence="11 12">SAG 2043</strain>
    </source>
</reference>
<evidence type="ECO:0000256" key="6">
    <source>
        <dbReference type="ARBA" id="ARBA00023268"/>
    </source>
</evidence>
<keyword evidence="12" id="KW-1185">Reference proteome</keyword>
<keyword evidence="2" id="KW-0645">Protease</keyword>
<comment type="caution">
    <text evidence="11">The sequence shown here is derived from an EMBL/GenBank/DDBJ whole genome shotgun (WGS) entry which is preliminary data.</text>
</comment>
<keyword evidence="5" id="KW-0378">Hydrolase</keyword>
<evidence type="ECO:0000256" key="7">
    <source>
        <dbReference type="ARBA" id="ARBA00044770"/>
    </source>
</evidence>
<keyword evidence="6" id="KW-0511">Multifunctional enzyme</keyword>
<dbReference type="Pfam" id="PF00912">
    <property type="entry name" value="Transgly"/>
    <property type="match status" value="1"/>
</dbReference>
<accession>A0AAW1PIA5</accession>
<dbReference type="GO" id="GO:0006508">
    <property type="term" value="P:proteolysis"/>
    <property type="evidence" value="ECO:0007669"/>
    <property type="project" value="UniProtKB-KW"/>
</dbReference>
<evidence type="ECO:0000256" key="2">
    <source>
        <dbReference type="ARBA" id="ARBA00022670"/>
    </source>
</evidence>
<sequence>MTQARVSLSDSHVSAPVWQAVVSSEDRRFFTHHGVDANGVLRAVLSLGRHGGGSTITQQVVKNLVLSDSRTLSRKVAELALAMLLEAHAPKSHILELYLNHVYYGHGIVGVSQAAAAYFGKQPAQLSTSEAALLAGVLPAPESLSPFRDAQAARRVHAQVISSMVDSGCLHAEHAECIRRAGLPITLASIAQVPAAVGEQTCATPNRRQGAPYRAPFFVNEVLHQVPHLLGTRLQQGLRIYTTLDLPLQEQAEMLLAGYQCDDAEQAVLIAMQPANGAVSVLVGGRDFSQSSFNRATLSRRSPGSALKPVVFLAALASRLVTCSTEVRDEALIFRNDGRGWAAFSHQQLAREQEQAALRRHRTRLHGPLSPGDYCQHGLAGAQAGKDNRTGSQLASAVRLTDEVEYEPHNFNRQFRGAVTVGQALVHSLNIPAVWLANMVGVDAVVDMAQMLGITSPLPRTLALALGACEVTPLELATVYNTLAARGIRSQPFCVSRIEDATGNVLYSHKQARTRVVGSDACCSLGRMLRDAVQHGTGRAAGSGWPSEHAAGKTGTSDDYRDAWFAGFSPSLTCVVWVGRDDNMPLQGTGATLAAPLWARFMQRAHRAGTCMPPRTSRPHSCKF</sequence>
<dbReference type="Proteomes" id="UP001489004">
    <property type="component" value="Unassembled WGS sequence"/>
</dbReference>
<dbReference type="InterPro" id="IPR023346">
    <property type="entry name" value="Lysozyme-like_dom_sf"/>
</dbReference>
<dbReference type="InterPro" id="IPR050396">
    <property type="entry name" value="Glycosyltr_51/Transpeptidase"/>
</dbReference>
<evidence type="ECO:0000256" key="8">
    <source>
        <dbReference type="ARBA" id="ARBA00049902"/>
    </source>
</evidence>
<dbReference type="GO" id="GO:0004180">
    <property type="term" value="F:carboxypeptidase activity"/>
    <property type="evidence" value="ECO:0007669"/>
    <property type="project" value="UniProtKB-KW"/>
</dbReference>
<evidence type="ECO:0000256" key="4">
    <source>
        <dbReference type="ARBA" id="ARBA00022679"/>
    </source>
</evidence>
<keyword evidence="3" id="KW-0328">Glycosyltransferase</keyword>
<evidence type="ECO:0000259" key="9">
    <source>
        <dbReference type="Pfam" id="PF00905"/>
    </source>
</evidence>
<keyword evidence="4" id="KW-0808">Transferase</keyword>
<dbReference type="InterPro" id="IPR001460">
    <property type="entry name" value="PCN-bd_Tpept"/>
</dbReference>
<gene>
    <name evidence="11" type="ORF">WJX72_010250</name>
</gene>
<evidence type="ECO:0000259" key="10">
    <source>
        <dbReference type="Pfam" id="PF00912"/>
    </source>
</evidence>
<dbReference type="GO" id="GO:0008955">
    <property type="term" value="F:peptidoglycan glycosyltransferase activity"/>
    <property type="evidence" value="ECO:0007669"/>
    <property type="project" value="UniProtKB-EC"/>
</dbReference>
<comment type="catalytic activity">
    <reaction evidence="8">
        <text>[GlcNAc-(1-&gt;4)-Mur2Ac(oyl-L-Ala-gamma-D-Glu-L-Lys-D-Ala-D-Ala)](n)-di-trans,octa-cis-undecaprenyl diphosphate + beta-D-GlcNAc-(1-&gt;4)-Mur2Ac(oyl-L-Ala-gamma-D-Glu-L-Lys-D-Ala-D-Ala)-di-trans,octa-cis-undecaprenyl diphosphate = [GlcNAc-(1-&gt;4)-Mur2Ac(oyl-L-Ala-gamma-D-Glu-L-Lys-D-Ala-D-Ala)](n+1)-di-trans,octa-cis-undecaprenyl diphosphate + di-trans,octa-cis-undecaprenyl diphosphate + H(+)</text>
        <dbReference type="Rhea" id="RHEA:23708"/>
        <dbReference type="Rhea" id="RHEA-COMP:9602"/>
        <dbReference type="Rhea" id="RHEA-COMP:9603"/>
        <dbReference type="ChEBI" id="CHEBI:15378"/>
        <dbReference type="ChEBI" id="CHEBI:58405"/>
        <dbReference type="ChEBI" id="CHEBI:60033"/>
        <dbReference type="ChEBI" id="CHEBI:78435"/>
        <dbReference type="EC" id="2.4.99.28"/>
    </reaction>
</comment>
<dbReference type="Gene3D" id="3.40.710.10">
    <property type="entry name" value="DD-peptidase/beta-lactamase superfamily"/>
    <property type="match status" value="2"/>
</dbReference>
<protein>
    <recommendedName>
        <fullName evidence="7">peptidoglycan glycosyltransferase</fullName>
        <ecNumber evidence="7">2.4.99.28</ecNumber>
    </recommendedName>
</protein>